<dbReference type="PANTHER" id="PTHR12599:SF0">
    <property type="entry name" value="PTERIN-4-ALPHA-CARBINOLAMINE DEHYDRATASE"/>
    <property type="match status" value="1"/>
</dbReference>
<proteinExistence type="inferred from homology"/>
<dbReference type="InterPro" id="IPR001533">
    <property type="entry name" value="Pterin_deHydtase"/>
</dbReference>
<evidence type="ECO:0000256" key="3">
    <source>
        <dbReference type="ARBA" id="ARBA00013252"/>
    </source>
</evidence>
<keyword evidence="4 5" id="KW-0456">Lyase</keyword>
<dbReference type="GO" id="GO:0008124">
    <property type="term" value="F:4-alpha-hydroxytetrahydrobiopterin dehydratase activity"/>
    <property type="evidence" value="ECO:0007669"/>
    <property type="project" value="UniProtKB-EC"/>
</dbReference>
<name>A0A3B0RKW4_9ZZZZ</name>
<dbReference type="HAMAP" id="MF_00434">
    <property type="entry name" value="Pterin_4_alpha"/>
    <property type="match status" value="1"/>
</dbReference>
<dbReference type="InterPro" id="IPR036428">
    <property type="entry name" value="PCD_sf"/>
</dbReference>
<dbReference type="SUPFAM" id="SSF55248">
    <property type="entry name" value="PCD-like"/>
    <property type="match status" value="1"/>
</dbReference>
<gene>
    <name evidence="5" type="ORF">MNBD_ALPHA07-1505</name>
</gene>
<dbReference type="CDD" id="cd00914">
    <property type="entry name" value="PCD_DCoH_subfamily_b"/>
    <property type="match status" value="1"/>
</dbReference>
<sequence>MTELLSKTARKATLEPLLANGWALDTARDAIVKTYEFGNFAQAMGWMMQAAIWAEKWQHHPEWSNVYNRVVVTLTTHDVGGLSALDVKLARKLDGLVG</sequence>
<dbReference type="GO" id="GO:0006729">
    <property type="term" value="P:tetrahydrobiopterin biosynthetic process"/>
    <property type="evidence" value="ECO:0007669"/>
    <property type="project" value="InterPro"/>
</dbReference>
<evidence type="ECO:0000256" key="1">
    <source>
        <dbReference type="ARBA" id="ARBA00001554"/>
    </source>
</evidence>
<comment type="similarity">
    <text evidence="2">Belongs to the pterin-4-alpha-carbinolamine dehydratase family.</text>
</comment>
<accession>A0A3B0RKW4</accession>
<dbReference type="NCBIfam" id="NF002018">
    <property type="entry name" value="PRK00823.1-3"/>
    <property type="match status" value="1"/>
</dbReference>
<dbReference type="EC" id="4.2.1.96" evidence="3"/>
<evidence type="ECO:0000256" key="2">
    <source>
        <dbReference type="ARBA" id="ARBA00006472"/>
    </source>
</evidence>
<dbReference type="Pfam" id="PF01329">
    <property type="entry name" value="Pterin_4a"/>
    <property type="match status" value="1"/>
</dbReference>
<dbReference type="Gene3D" id="3.30.1360.20">
    <property type="entry name" value="Transcriptional coactivator/pterin dehydratase"/>
    <property type="match status" value="1"/>
</dbReference>
<protein>
    <recommendedName>
        <fullName evidence="3">4a-hydroxytetrahydrobiopterin dehydratase</fullName>
        <ecNumber evidence="3">4.2.1.96</ecNumber>
    </recommendedName>
</protein>
<evidence type="ECO:0000256" key="4">
    <source>
        <dbReference type="ARBA" id="ARBA00023239"/>
    </source>
</evidence>
<dbReference type="EMBL" id="UOEG01000093">
    <property type="protein sequence ID" value="VAV92627.1"/>
    <property type="molecule type" value="Genomic_DNA"/>
</dbReference>
<dbReference type="PANTHER" id="PTHR12599">
    <property type="entry name" value="PTERIN-4-ALPHA-CARBINOLAMINE DEHYDRATASE"/>
    <property type="match status" value="1"/>
</dbReference>
<evidence type="ECO:0000313" key="5">
    <source>
        <dbReference type="EMBL" id="VAV92627.1"/>
    </source>
</evidence>
<comment type="catalytic activity">
    <reaction evidence="1">
        <text>(4aS,6R)-4a-hydroxy-L-erythro-5,6,7,8-tetrahydrobiopterin = (6R)-L-erythro-6,7-dihydrobiopterin + H2O</text>
        <dbReference type="Rhea" id="RHEA:11920"/>
        <dbReference type="ChEBI" id="CHEBI:15377"/>
        <dbReference type="ChEBI" id="CHEBI:15642"/>
        <dbReference type="ChEBI" id="CHEBI:43120"/>
        <dbReference type="EC" id="4.2.1.96"/>
    </reaction>
</comment>
<organism evidence="5">
    <name type="scientific">hydrothermal vent metagenome</name>
    <dbReference type="NCBI Taxonomy" id="652676"/>
    <lineage>
        <taxon>unclassified sequences</taxon>
        <taxon>metagenomes</taxon>
        <taxon>ecological metagenomes</taxon>
    </lineage>
</organism>
<reference evidence="5" key="1">
    <citation type="submission" date="2018-06" db="EMBL/GenBank/DDBJ databases">
        <authorList>
            <person name="Zhirakovskaya E."/>
        </authorList>
    </citation>
    <scope>NUCLEOTIDE SEQUENCE</scope>
</reference>
<dbReference type="AlphaFoldDB" id="A0A3B0RKW4"/>